<dbReference type="AlphaFoldDB" id="A0A9P4W9Z6"/>
<sequence length="548" mass="60862">MVAYSVLCVALTLLSNGAMARRAIVKRNNTESYAANLLHESMEWMDMFYDNERGYLFSLDSAALVHETRSSAWYAAGLLARNEADDVEQAVRIVSNIIDAQFKNESQQWFGDYQIYPEQPTVGTAQYPPSIYNSWDPNWRGFVGTTFVLMLEEFPHLIPQETQNYMIESLFNTTIGDSYRVGGVDDDNLYPAYSNPSIMRAFVSGWVGRRVNESNMTTAGEAYARQVIDLFQRDNTLSEFNSGTYAGVSLYALTLWAKYLPPSSVMGQYGGEMIKHTWASLGELYNANLKNVAGPWDRSYGFDMNKYLSILALQMWTIVGKDKAPINAKPWTMGHKDDFAISPLIAILAPFHNSLLSNATLSALTTFPGDHAVTTSAFSPPFDTYPRNITAWMSANLTIGAESFSENVIGGPAKNPNSFNPAVVQWGRHDGSVGWLTLYAQVYALDAATGENFLELSYPQGNSSSDFSFLVSANSWSGKRDVASWADVEGVSVKVTGTVDQNYTVTFNGAVGGAGDPINEFEFWNFTYVMPKESTEMPRVRLEFELDA</sequence>
<feature type="signal peptide" evidence="1">
    <location>
        <begin position="1"/>
        <end position="20"/>
    </location>
</feature>
<proteinExistence type="predicted"/>
<protein>
    <submittedName>
        <fullName evidence="2">Uncharacterized protein</fullName>
    </submittedName>
</protein>
<name>A0A9P4W9Z6_CURKU</name>
<evidence type="ECO:0000256" key="1">
    <source>
        <dbReference type="SAM" id="SignalP"/>
    </source>
</evidence>
<gene>
    <name evidence="2" type="ORF">E8E13_011330</name>
</gene>
<dbReference type="Proteomes" id="UP000801428">
    <property type="component" value="Unassembled WGS sequence"/>
</dbReference>
<evidence type="ECO:0000313" key="3">
    <source>
        <dbReference type="Proteomes" id="UP000801428"/>
    </source>
</evidence>
<keyword evidence="1" id="KW-0732">Signal</keyword>
<evidence type="ECO:0000313" key="2">
    <source>
        <dbReference type="EMBL" id="KAF3007957.1"/>
    </source>
</evidence>
<keyword evidence="3" id="KW-1185">Reference proteome</keyword>
<dbReference type="PANTHER" id="PTHR40616">
    <property type="entry name" value="LINALOOL DEHYDRATASE_ISOMERASE DOMAIN-CONTAINING PROTEIN"/>
    <property type="match status" value="1"/>
</dbReference>
<reference evidence="2" key="1">
    <citation type="submission" date="2019-04" db="EMBL/GenBank/DDBJ databases">
        <title>Sequencing of skin fungus with MAO and IRED activity.</title>
        <authorList>
            <person name="Marsaioli A.J."/>
            <person name="Bonatto J.M.C."/>
            <person name="Reis Junior O."/>
        </authorList>
    </citation>
    <scope>NUCLEOTIDE SEQUENCE</scope>
    <source>
        <strain evidence="2">30M1</strain>
    </source>
</reference>
<dbReference type="EMBL" id="SWKU01000004">
    <property type="protein sequence ID" value="KAF3007957.1"/>
    <property type="molecule type" value="Genomic_DNA"/>
</dbReference>
<dbReference type="PANTHER" id="PTHR40616:SF1">
    <property type="entry name" value="LINALOOL DEHYDRATASE_ISOMERASE DOMAIN-CONTAINING PROTEIN"/>
    <property type="match status" value="1"/>
</dbReference>
<feature type="chain" id="PRO_5040506964" evidence="1">
    <location>
        <begin position="21"/>
        <end position="548"/>
    </location>
</feature>
<comment type="caution">
    <text evidence="2">The sequence shown here is derived from an EMBL/GenBank/DDBJ whole genome shotgun (WGS) entry which is preliminary data.</text>
</comment>
<dbReference type="OrthoDB" id="2580323at2759"/>
<organism evidence="2 3">
    <name type="scientific">Curvularia kusanoi</name>
    <name type="common">Cochliobolus kusanoi</name>
    <dbReference type="NCBI Taxonomy" id="90978"/>
    <lineage>
        <taxon>Eukaryota</taxon>
        <taxon>Fungi</taxon>
        <taxon>Dikarya</taxon>
        <taxon>Ascomycota</taxon>
        <taxon>Pezizomycotina</taxon>
        <taxon>Dothideomycetes</taxon>
        <taxon>Pleosporomycetidae</taxon>
        <taxon>Pleosporales</taxon>
        <taxon>Pleosporineae</taxon>
        <taxon>Pleosporaceae</taxon>
        <taxon>Curvularia</taxon>
    </lineage>
</organism>
<accession>A0A9P4W9Z6</accession>